<keyword evidence="7 9" id="KW-1133">Transmembrane helix</keyword>
<dbReference type="PROSITE" id="PS50928">
    <property type="entry name" value="ABC_TM1"/>
    <property type="match status" value="1"/>
</dbReference>
<protein>
    <recommendedName>
        <fullName evidence="10">Maltose/maltodextrin transport system permease protein</fullName>
    </recommendedName>
</protein>
<proteinExistence type="inferred from homology"/>
<dbReference type="PANTHER" id="PTHR47314:SF1">
    <property type="entry name" value="MALTOSE_MALTODEXTRIN TRANSPORT SYSTEM PERMEASE PROTEIN MALF"/>
    <property type="match status" value="1"/>
</dbReference>
<evidence type="ECO:0000256" key="2">
    <source>
        <dbReference type="ARBA" id="ARBA00009047"/>
    </source>
</evidence>
<dbReference type="CDD" id="cd06261">
    <property type="entry name" value="TM_PBP2"/>
    <property type="match status" value="1"/>
</dbReference>
<evidence type="ECO:0000256" key="5">
    <source>
        <dbReference type="ARBA" id="ARBA00022597"/>
    </source>
</evidence>
<evidence type="ECO:0000256" key="10">
    <source>
        <dbReference type="RuleBase" id="RU367050"/>
    </source>
</evidence>
<comment type="subcellular location">
    <subcellularLocation>
        <location evidence="1 9">Cell membrane</location>
        <topology evidence="1 9">Multi-pass membrane protein</topology>
    </subcellularLocation>
</comment>
<dbReference type="GO" id="GO:0015423">
    <property type="term" value="F:ABC-type maltose transporter activity"/>
    <property type="evidence" value="ECO:0007669"/>
    <property type="project" value="TreeGrafter"/>
</dbReference>
<feature type="transmembrane region" description="Helical" evidence="9">
    <location>
        <begin position="419"/>
        <end position="441"/>
    </location>
</feature>
<accession>A0A934P9Z9</accession>
<feature type="transmembrane region" description="Helical" evidence="9">
    <location>
        <begin position="309"/>
        <end position="331"/>
    </location>
</feature>
<dbReference type="Proteomes" id="UP000644875">
    <property type="component" value="Unassembled WGS sequence"/>
</dbReference>
<dbReference type="Pfam" id="PF00528">
    <property type="entry name" value="BPD_transp_1"/>
    <property type="match status" value="1"/>
</dbReference>
<keyword evidence="8 9" id="KW-0472">Membrane</keyword>
<keyword evidence="5 10" id="KW-0762">Sugar transport</keyword>
<dbReference type="AlphaFoldDB" id="A0A934P9Z9"/>
<comment type="function">
    <text evidence="10">Part of the ABC transporter complex MalEFGK involved in maltose/maltodextrin import. Probably responsible for the translocation of the substrate across the membrane.</text>
</comment>
<feature type="transmembrane region" description="Helical" evidence="9">
    <location>
        <begin position="98"/>
        <end position="119"/>
    </location>
</feature>
<dbReference type="InterPro" id="IPR000515">
    <property type="entry name" value="MetI-like"/>
</dbReference>
<feature type="transmembrane region" description="Helical" evidence="9">
    <location>
        <begin position="156"/>
        <end position="181"/>
    </location>
</feature>
<dbReference type="EMBL" id="JAENBP010000003">
    <property type="protein sequence ID" value="MBJ8349603.1"/>
    <property type="molecule type" value="Genomic_DNA"/>
</dbReference>
<dbReference type="SUPFAM" id="SSF160964">
    <property type="entry name" value="MalF N-terminal region-like"/>
    <property type="match status" value="1"/>
</dbReference>
<keyword evidence="4 10" id="KW-1003">Cell membrane</keyword>
<sequence length="453" mass="50288">MAKAITYENVSVPQAFKEGGIDIKLSFLIMGFANLANKQFIKGLLFLLSEILFFIAFFVQIIPALAGLITLGTQTQGMTTQEVDGITLQVAVDGDNSMLMLIFGLASLIFCLFFAYIYWSNLKSARNIYLLKKNGQKIPSFKEDFKTLANGRFHMTLMAVPLIGVLLFTILPLIYMITIAFTNFDHSHLPPKSLFDWVGFTNFGNVFSGRMAGTFFPVLSWTLIWAVFATATNFFFGVVLALLISTKGLKLKKMWRTIFVITIAVPQFISLLIMRNLLNDVGPLNSLLKNLGLIHEGLPFLSDPLWAKFSIIFVNMWVGIPFTMLIATGIIMNLPSEQIEAAEIDGASKFQVFKSITFPQIVLIMTPTLIQQFVGNINNFNVIYLLTGGGPTNSQFYQAGSTDLLVTWLYKLTVTAADYNLASVVGILIFTISAVFSLLAYTRTASYKEGVAK</sequence>
<evidence type="ECO:0000256" key="7">
    <source>
        <dbReference type="ARBA" id="ARBA00022989"/>
    </source>
</evidence>
<evidence type="ECO:0000256" key="9">
    <source>
        <dbReference type="RuleBase" id="RU363032"/>
    </source>
</evidence>
<feature type="domain" description="ABC transmembrane type-1" evidence="11">
    <location>
        <begin position="219"/>
        <end position="440"/>
    </location>
</feature>
<evidence type="ECO:0000256" key="3">
    <source>
        <dbReference type="ARBA" id="ARBA00022448"/>
    </source>
</evidence>
<dbReference type="GO" id="GO:1990060">
    <property type="term" value="C:maltose transport complex"/>
    <property type="evidence" value="ECO:0007669"/>
    <property type="project" value="TreeGrafter"/>
</dbReference>
<keyword evidence="13" id="KW-1185">Reference proteome</keyword>
<keyword evidence="6 9" id="KW-0812">Transmembrane</keyword>
<feature type="transmembrane region" description="Helical" evidence="9">
    <location>
        <begin position="352"/>
        <end position="370"/>
    </location>
</feature>
<name>A0A934P9Z9_9STRE</name>
<feature type="transmembrane region" description="Helical" evidence="9">
    <location>
        <begin position="44"/>
        <end position="69"/>
    </location>
</feature>
<evidence type="ECO:0000256" key="4">
    <source>
        <dbReference type="ARBA" id="ARBA00022475"/>
    </source>
</evidence>
<comment type="caution">
    <text evidence="12">The sequence shown here is derived from an EMBL/GenBank/DDBJ whole genome shotgun (WGS) entry which is preliminary data.</text>
</comment>
<dbReference type="InterPro" id="IPR035906">
    <property type="entry name" value="MetI-like_sf"/>
</dbReference>
<evidence type="ECO:0000313" key="12">
    <source>
        <dbReference type="EMBL" id="MBJ8349603.1"/>
    </source>
</evidence>
<dbReference type="RefSeq" id="WP_199567530.1">
    <property type="nucleotide sequence ID" value="NZ_JAENBP010000003.1"/>
</dbReference>
<evidence type="ECO:0000256" key="1">
    <source>
        <dbReference type="ARBA" id="ARBA00004651"/>
    </source>
</evidence>
<gene>
    <name evidence="12" type="ORF">JHK64_03020</name>
</gene>
<dbReference type="Gene3D" id="1.10.3720.10">
    <property type="entry name" value="MetI-like"/>
    <property type="match status" value="1"/>
</dbReference>
<organism evidence="12 13">
    <name type="scientific">Streptococcus zalophi</name>
    <dbReference type="NCBI Taxonomy" id="640031"/>
    <lineage>
        <taxon>Bacteria</taxon>
        <taxon>Bacillati</taxon>
        <taxon>Bacillota</taxon>
        <taxon>Bacilli</taxon>
        <taxon>Lactobacillales</taxon>
        <taxon>Streptococcaceae</taxon>
        <taxon>Streptococcus</taxon>
    </lineage>
</organism>
<comment type="similarity">
    <text evidence="2 10">Belongs to the binding-protein-dependent transport system permease family. MalFG subfamily.</text>
</comment>
<evidence type="ECO:0000313" key="13">
    <source>
        <dbReference type="Proteomes" id="UP000644875"/>
    </source>
</evidence>
<evidence type="ECO:0000256" key="8">
    <source>
        <dbReference type="ARBA" id="ARBA00023136"/>
    </source>
</evidence>
<reference evidence="12 13" key="1">
    <citation type="journal article" date="2021" name="Int. J. Syst. Evol. Microbiol.">
        <title>Streptococcus vicugnae sp. nov., isolated from faeces of alpacas (Vicugna pacos) and cattle (Bos taurus), Streptococcus zalophi sp. nov., and Streptococcus pacificus sp. nov., isolated from respiratory tract of California sea lions (Zalophus californianus).</title>
        <authorList>
            <person name="Volokhov D.V."/>
            <person name="Zagorodnyaya T.A."/>
            <person name="Shen Z."/>
            <person name="Blom J."/>
            <person name="Furtak V.A."/>
            <person name="Eisenberg T."/>
            <person name="Fan P."/>
            <person name="Jeong K.C."/>
            <person name="Gao Y."/>
            <person name="Zhang S."/>
            <person name="Amselle M."/>
        </authorList>
    </citation>
    <scope>NUCLEOTIDE SEQUENCE [LARGE SCALE GENOMIC DNA]</scope>
    <source>
        <strain evidence="13">CSL7508-lung</strain>
    </source>
</reference>
<evidence type="ECO:0000256" key="6">
    <source>
        <dbReference type="ARBA" id="ARBA00022692"/>
    </source>
</evidence>
<keyword evidence="3 9" id="KW-0813">Transport</keyword>
<evidence type="ECO:0000259" key="11">
    <source>
        <dbReference type="PROSITE" id="PS50928"/>
    </source>
</evidence>
<feature type="transmembrane region" description="Helical" evidence="9">
    <location>
        <begin position="223"/>
        <end position="245"/>
    </location>
</feature>
<dbReference type="PANTHER" id="PTHR47314">
    <property type="entry name" value="MALTOSE/MALTODEXTRIN TRANSPORT SYSTEM PERMEASE PROTEIN MALF"/>
    <property type="match status" value="1"/>
</dbReference>
<feature type="transmembrane region" description="Helical" evidence="9">
    <location>
        <begin position="257"/>
        <end position="278"/>
    </location>
</feature>
<dbReference type="GO" id="GO:0042956">
    <property type="term" value="P:maltodextrin transmembrane transport"/>
    <property type="evidence" value="ECO:0007669"/>
    <property type="project" value="TreeGrafter"/>
</dbReference>
<dbReference type="SUPFAM" id="SSF161098">
    <property type="entry name" value="MetI-like"/>
    <property type="match status" value="1"/>
</dbReference>